<gene>
    <name evidence="2" type="ORF">NCTC8580_02688</name>
</gene>
<feature type="domain" description="Lambda-like tail fibre protein N-terminal" evidence="1">
    <location>
        <begin position="1"/>
        <end position="132"/>
    </location>
</feature>
<dbReference type="EMBL" id="UHJC01000001">
    <property type="protein sequence ID" value="SUP83722.1"/>
    <property type="molecule type" value="Genomic_DNA"/>
</dbReference>
<dbReference type="InterPro" id="IPR013784">
    <property type="entry name" value="Carb-bd-like_fold"/>
</dbReference>
<reference evidence="2 3" key="1">
    <citation type="submission" date="2018-06" db="EMBL/GenBank/DDBJ databases">
        <authorList>
            <consortium name="Pathogen Informatics"/>
            <person name="Doyle S."/>
        </authorList>
    </citation>
    <scope>NUCLEOTIDE SEQUENCE [LARGE SCALE GENOMIC DNA]</scope>
    <source>
        <strain evidence="2 3">NCTC8580</strain>
    </source>
</reference>
<dbReference type="GO" id="GO:0030246">
    <property type="term" value="F:carbohydrate binding"/>
    <property type="evidence" value="ECO:0007669"/>
    <property type="project" value="InterPro"/>
</dbReference>
<proteinExistence type="predicted"/>
<evidence type="ECO:0000313" key="3">
    <source>
        <dbReference type="Proteomes" id="UP000255087"/>
    </source>
</evidence>
<dbReference type="Pfam" id="PF08400">
    <property type="entry name" value="phage_tail_N"/>
    <property type="match status" value="1"/>
</dbReference>
<evidence type="ECO:0000259" key="1">
    <source>
        <dbReference type="Pfam" id="PF08400"/>
    </source>
</evidence>
<protein>
    <submittedName>
        <fullName evidence="2">Phage protein</fullName>
    </submittedName>
</protein>
<evidence type="ECO:0000313" key="2">
    <source>
        <dbReference type="EMBL" id="SUP83722.1"/>
    </source>
</evidence>
<dbReference type="Proteomes" id="UP000255087">
    <property type="component" value="Unassembled WGS sequence"/>
</dbReference>
<dbReference type="SUPFAM" id="SSF49452">
    <property type="entry name" value="Starch-binding domain-like"/>
    <property type="match status" value="1"/>
</dbReference>
<dbReference type="Gene3D" id="2.60.40.1120">
    <property type="entry name" value="Carboxypeptidase-like, regulatory domain"/>
    <property type="match status" value="1"/>
</dbReference>
<organism evidence="2 3">
    <name type="scientific">Yersinia pseudotuberculosis</name>
    <dbReference type="NCBI Taxonomy" id="633"/>
    <lineage>
        <taxon>Bacteria</taxon>
        <taxon>Pseudomonadati</taxon>
        <taxon>Pseudomonadota</taxon>
        <taxon>Gammaproteobacteria</taxon>
        <taxon>Enterobacterales</taxon>
        <taxon>Yersiniaceae</taxon>
        <taxon>Yersinia</taxon>
    </lineage>
</organism>
<dbReference type="AlphaFoldDB" id="A0A380Q9K9"/>
<dbReference type="InterPro" id="IPR013609">
    <property type="entry name" value="Stf-like_N"/>
</dbReference>
<name>A0A380Q9K9_YERPU</name>
<sequence>MSIKISGVLPGPTGEPAAHIGITLRAVKTSLTVITTLESNSITGADGSYSLNVEPGQYDVLLWVDGINTRNVGTITVYSDSLAGTLNNFLTALREEDGTPEIIRQLEQLRAEALQAALEASESKDEAIRQAGIATDAAMNAAQEATDLITAAVKDDADRAEAARDRAETAKSDVDSLALLVAKHHTEIEQLATDARDSATLAANSSDSASQAATESGISKDAAVFSANSALSAAELAGTSAAAAADDKAEANGFRDEAEEFAAQAKASADSIDMSALESLINEKASTDQLTTELAKKMDIAGGEFTGPILMSRDATEPLEPVTFQQFEQTGGELATQITQLASRTTTLEADAFTASRIANTPWIPLTLLNGWLPLQGYHNAIYRKINGVVYVEGVITAGAWGDTSVIANLPAGYRPSEDQVSVAPISGSTLGGITAQSRIALWADGALRIYGITGNGDIGIKSSWVI</sequence>
<accession>A0A380Q9K9</accession>